<dbReference type="Gene3D" id="2.130.10.10">
    <property type="entry name" value="YVTN repeat-like/Quinoprotein amine dehydrogenase"/>
    <property type="match status" value="1"/>
</dbReference>
<accession>A0A4V3BBG8</accession>
<dbReference type="PROSITE" id="PS51318">
    <property type="entry name" value="TAT"/>
    <property type="match status" value="1"/>
</dbReference>
<evidence type="ECO:0000313" key="2">
    <source>
        <dbReference type="Proteomes" id="UP000294562"/>
    </source>
</evidence>
<dbReference type="Pfam" id="PF07433">
    <property type="entry name" value="DUF1513"/>
    <property type="match status" value="1"/>
</dbReference>
<reference evidence="1 2" key="1">
    <citation type="submission" date="2019-03" db="EMBL/GenBank/DDBJ databases">
        <title>Rhodobacteraceae bacterium SM1902, a new member of the family Rhodobacteraceae isolated from Yantai.</title>
        <authorList>
            <person name="Sun Y."/>
        </authorList>
    </citation>
    <scope>NUCLEOTIDE SEQUENCE [LARGE SCALE GENOMIC DNA]</scope>
    <source>
        <strain evidence="1 2">SM1902</strain>
    </source>
</reference>
<organism evidence="1 2">
    <name type="scientific">Meridianimarinicoccus aquatilis</name>
    <dbReference type="NCBI Taxonomy" id="2552766"/>
    <lineage>
        <taxon>Bacteria</taxon>
        <taxon>Pseudomonadati</taxon>
        <taxon>Pseudomonadota</taxon>
        <taxon>Alphaproteobacteria</taxon>
        <taxon>Rhodobacterales</taxon>
        <taxon>Paracoccaceae</taxon>
        <taxon>Meridianimarinicoccus</taxon>
    </lineage>
</organism>
<gene>
    <name evidence="1" type="ORF">E2L05_11760</name>
</gene>
<comment type="caution">
    <text evidence="1">The sequence shown here is derived from an EMBL/GenBank/DDBJ whole genome shotgun (WGS) entry which is preliminary data.</text>
</comment>
<dbReference type="InterPro" id="IPR011044">
    <property type="entry name" value="Quino_amine_DH_bsu"/>
</dbReference>
<dbReference type="InterPro" id="IPR015943">
    <property type="entry name" value="WD40/YVTN_repeat-like_dom_sf"/>
</dbReference>
<evidence type="ECO:0000313" key="1">
    <source>
        <dbReference type="EMBL" id="TDL87079.1"/>
    </source>
</evidence>
<dbReference type="InterPro" id="IPR006311">
    <property type="entry name" value="TAT_signal"/>
</dbReference>
<proteinExistence type="predicted"/>
<dbReference type="SUPFAM" id="SSF50969">
    <property type="entry name" value="YVTN repeat-like/Quinoprotein amine dehydrogenase"/>
    <property type="match status" value="1"/>
</dbReference>
<dbReference type="Proteomes" id="UP000294562">
    <property type="component" value="Unassembled WGS sequence"/>
</dbReference>
<name>A0A4V3BBG8_9RHOB</name>
<sequence>MLTRRTFLASSGAASLLAVPGWAVVGTPAFLAAARKTTGKYALFGLDSTGQITFRVPLPDRGHAAAVHPERAVAVAFARRPGTFALVLDCTTGAVISRLTAPEGRHFYGHGAFIDGGRVLVTTENDYASGAGRIGLWDAEDGFTRMGEVASGGIGPHEVIRLPNGGLAVANGGLRTHPATGREKLNIPTMQPNLAYLDDLRVTETVELDDPKLSIRHIAARADGAVAMGLQSQRDPDSRVAMLAIHTRGTPVQ</sequence>
<keyword evidence="2" id="KW-1185">Reference proteome</keyword>
<dbReference type="RefSeq" id="WP_133343103.1">
    <property type="nucleotide sequence ID" value="NZ_SMZO01000024.1"/>
</dbReference>
<feature type="non-terminal residue" evidence="1">
    <location>
        <position position="253"/>
    </location>
</feature>
<dbReference type="OrthoDB" id="5624218at2"/>
<dbReference type="InterPro" id="IPR008311">
    <property type="entry name" value="UCP028101"/>
</dbReference>
<protein>
    <submittedName>
        <fullName evidence="1">DUF1513 domain-containing protein</fullName>
    </submittedName>
</protein>
<dbReference type="EMBL" id="SMZO01000024">
    <property type="protein sequence ID" value="TDL87079.1"/>
    <property type="molecule type" value="Genomic_DNA"/>
</dbReference>
<dbReference type="AlphaFoldDB" id="A0A4V3BBG8"/>